<feature type="domain" description="UvrD-like helicase C-terminal" evidence="1">
    <location>
        <begin position="4"/>
        <end position="42"/>
    </location>
</feature>
<dbReference type="Pfam" id="PF13538">
    <property type="entry name" value="UvrD_C_2"/>
    <property type="match status" value="1"/>
</dbReference>
<dbReference type="EMBL" id="JBEUWX010000002">
    <property type="protein sequence ID" value="MFA9949526.1"/>
    <property type="molecule type" value="Genomic_DNA"/>
</dbReference>
<accession>A0ABV4UCZ6</accession>
<dbReference type="InterPro" id="IPR027785">
    <property type="entry name" value="UvrD-like_helicase_C"/>
</dbReference>
<protein>
    <submittedName>
        <fullName evidence="2">ATP-binding domain-containing protein</fullName>
    </submittedName>
</protein>
<evidence type="ECO:0000259" key="1">
    <source>
        <dbReference type="Pfam" id="PF13538"/>
    </source>
</evidence>
<dbReference type="Proteomes" id="UP001574673">
    <property type="component" value="Unassembled WGS sequence"/>
</dbReference>
<comment type="caution">
    <text evidence="2">The sequence shown here is derived from an EMBL/GenBank/DDBJ whole genome shotgun (WGS) entry which is preliminary data.</text>
</comment>
<organism evidence="2 3">
    <name type="scientific">Dentiradicibacter hellwigii</name>
    <dbReference type="NCBI Taxonomy" id="3149053"/>
    <lineage>
        <taxon>Bacteria</taxon>
        <taxon>Pseudomonadati</taxon>
        <taxon>Pseudomonadota</taxon>
        <taxon>Betaproteobacteria</taxon>
        <taxon>Rhodocyclales</taxon>
        <taxon>Rhodocyclaceae</taxon>
        <taxon>Dentiradicibacter</taxon>
    </lineage>
</organism>
<reference evidence="3" key="1">
    <citation type="submission" date="2024-06" db="EMBL/GenBank/DDBJ databases">
        <title>Radixoralia hellwigii gen. nov., sp nov., isolated from a root canal in the human oral cavity.</title>
        <authorList>
            <person name="Bartsch S."/>
            <person name="Wittmer A."/>
            <person name="Schulz A.-K."/>
            <person name="Neumann-Schaal M."/>
            <person name="Wolf J."/>
            <person name="Gronow S."/>
            <person name="Tennert C."/>
            <person name="Haecker G."/>
            <person name="Cieplik F."/>
            <person name="Al-Ahmad A."/>
        </authorList>
    </citation>
    <scope>NUCLEOTIDE SEQUENCE [LARGE SCALE GENOMIC DNA]</scope>
    <source>
        <strain evidence="3">Wk13</strain>
    </source>
</reference>
<dbReference type="GO" id="GO:0005524">
    <property type="term" value="F:ATP binding"/>
    <property type="evidence" value="ECO:0007669"/>
    <property type="project" value="UniProtKB-KW"/>
</dbReference>
<gene>
    <name evidence="2" type="ORF">ABCS64_04150</name>
</gene>
<keyword evidence="3" id="KW-1185">Reference proteome</keyword>
<name>A0ABV4UCZ6_9RHOO</name>
<evidence type="ECO:0000313" key="3">
    <source>
        <dbReference type="Proteomes" id="UP001574673"/>
    </source>
</evidence>
<keyword evidence="2" id="KW-0067">ATP-binding</keyword>
<keyword evidence="2" id="KW-0547">Nucleotide-binding</keyword>
<evidence type="ECO:0000313" key="2">
    <source>
        <dbReference type="EMBL" id="MFA9949526.1"/>
    </source>
</evidence>
<dbReference type="RefSeq" id="WP_418890645.1">
    <property type="nucleotide sequence ID" value="NZ_JBEUWX010000002.1"/>
</dbReference>
<sequence length="50" mass="5469">MLLFQGGEAEVAVVLDANRITQPYNAQHLYVTMTRGSMKLVVCSSKPMLG</sequence>
<proteinExistence type="predicted"/>